<proteinExistence type="predicted"/>
<accession>A0A9P5PFF0</accession>
<keyword evidence="2" id="KW-1185">Reference proteome</keyword>
<dbReference type="Proteomes" id="UP000772434">
    <property type="component" value="Unassembled WGS sequence"/>
</dbReference>
<name>A0A9P5PFF0_9AGAR</name>
<dbReference type="AlphaFoldDB" id="A0A9P5PFF0"/>
<gene>
    <name evidence="1" type="ORF">BDP27DRAFT_294026</name>
</gene>
<dbReference type="SUPFAM" id="SSF48317">
    <property type="entry name" value="Acid phosphatase/Vanadium-dependent haloperoxidase"/>
    <property type="match status" value="1"/>
</dbReference>
<sequence length="109" mass="12451">MTTTVCSQSYENYHLAYGFPSSHSTNAICRFILLRRRLQTYSIRIPHPNHGHTTSFIVYALPIVLRPIHIALHLVIDRLAGYVLGAVVWWPWVVTEVPTFQAALCCTRT</sequence>
<reference evidence="1" key="1">
    <citation type="submission" date="2020-11" db="EMBL/GenBank/DDBJ databases">
        <authorList>
            <consortium name="DOE Joint Genome Institute"/>
            <person name="Ahrendt S."/>
            <person name="Riley R."/>
            <person name="Andreopoulos W."/>
            <person name="Labutti K."/>
            <person name="Pangilinan J."/>
            <person name="Ruiz-Duenas F.J."/>
            <person name="Barrasa J.M."/>
            <person name="Sanchez-Garcia M."/>
            <person name="Camarero S."/>
            <person name="Miyauchi S."/>
            <person name="Serrano A."/>
            <person name="Linde D."/>
            <person name="Babiker R."/>
            <person name="Drula E."/>
            <person name="Ayuso-Fernandez I."/>
            <person name="Pacheco R."/>
            <person name="Padilla G."/>
            <person name="Ferreira P."/>
            <person name="Barriuso J."/>
            <person name="Kellner H."/>
            <person name="Castanera R."/>
            <person name="Alfaro M."/>
            <person name="Ramirez L."/>
            <person name="Pisabarro A.G."/>
            <person name="Kuo A."/>
            <person name="Tritt A."/>
            <person name="Lipzen A."/>
            <person name="He G."/>
            <person name="Yan M."/>
            <person name="Ng V."/>
            <person name="Cullen D."/>
            <person name="Martin F."/>
            <person name="Rosso M.-N."/>
            <person name="Henrissat B."/>
            <person name="Hibbett D."/>
            <person name="Martinez A.T."/>
            <person name="Grigoriev I.V."/>
        </authorList>
    </citation>
    <scope>NUCLEOTIDE SEQUENCE</scope>
    <source>
        <strain evidence="1">AH 40177</strain>
    </source>
</reference>
<dbReference type="InterPro" id="IPR036938">
    <property type="entry name" value="PAP2/HPO_sf"/>
</dbReference>
<protein>
    <submittedName>
        <fullName evidence="1">Uncharacterized protein</fullName>
    </submittedName>
</protein>
<organism evidence="1 2">
    <name type="scientific">Rhodocollybia butyracea</name>
    <dbReference type="NCBI Taxonomy" id="206335"/>
    <lineage>
        <taxon>Eukaryota</taxon>
        <taxon>Fungi</taxon>
        <taxon>Dikarya</taxon>
        <taxon>Basidiomycota</taxon>
        <taxon>Agaricomycotina</taxon>
        <taxon>Agaricomycetes</taxon>
        <taxon>Agaricomycetidae</taxon>
        <taxon>Agaricales</taxon>
        <taxon>Marasmiineae</taxon>
        <taxon>Omphalotaceae</taxon>
        <taxon>Rhodocollybia</taxon>
    </lineage>
</organism>
<evidence type="ECO:0000313" key="1">
    <source>
        <dbReference type="EMBL" id="KAF9062381.1"/>
    </source>
</evidence>
<comment type="caution">
    <text evidence="1">The sequence shown here is derived from an EMBL/GenBank/DDBJ whole genome shotgun (WGS) entry which is preliminary data.</text>
</comment>
<dbReference type="EMBL" id="JADNRY010000174">
    <property type="protein sequence ID" value="KAF9062381.1"/>
    <property type="molecule type" value="Genomic_DNA"/>
</dbReference>
<dbReference type="OrthoDB" id="301434at2759"/>
<evidence type="ECO:0000313" key="2">
    <source>
        <dbReference type="Proteomes" id="UP000772434"/>
    </source>
</evidence>